<keyword evidence="6" id="KW-1185">Reference proteome</keyword>
<evidence type="ECO:0000313" key="6">
    <source>
        <dbReference type="Proteomes" id="UP001433268"/>
    </source>
</evidence>
<evidence type="ECO:0008006" key="7">
    <source>
        <dbReference type="Google" id="ProtNLM"/>
    </source>
</evidence>
<dbReference type="SUPFAM" id="SSF48264">
    <property type="entry name" value="Cytochrome P450"/>
    <property type="match status" value="1"/>
</dbReference>
<dbReference type="PANTHER" id="PTHR24305">
    <property type="entry name" value="CYTOCHROME P450"/>
    <property type="match status" value="1"/>
</dbReference>
<evidence type="ECO:0000256" key="3">
    <source>
        <dbReference type="ARBA" id="ARBA00023004"/>
    </source>
</evidence>
<evidence type="ECO:0000256" key="1">
    <source>
        <dbReference type="ARBA" id="ARBA00022617"/>
    </source>
</evidence>
<feature type="region of interest" description="Disordered" evidence="4">
    <location>
        <begin position="1"/>
        <end position="22"/>
    </location>
</feature>
<dbReference type="InterPro" id="IPR036396">
    <property type="entry name" value="Cyt_P450_sf"/>
</dbReference>
<sequence>MVWHAYPHNPQPKPNSSPVQGGLIRVGPNQLVTSDIDAILRIISPLSRYSGVPESPCPNRSHSSLSCPEGKKCPRQAAPRGSKGGSQLEAIADRRCGCLIRLIEEEFISTEVAFRPLEMASASRWFVSNFLRDLVSCESPASLEEVQHWCNMPDAKRPCMSRLVAALLPVRMMRACRRHIDSNEDPGFKDEHDLKYNHRKTNLCDVDEEETKGVPDKLRDWAHLTAAALATTILHLLKSPTAYHKLKSEIIGCGVSPGSRLPAPPVPRSLSLPSTLPYLRAVVKEGCRMSDAVTAVPPVFRKSPKTVDTILGFEIPGGTEVGADSFGIMQAKKHWGTTLKSFGLS</sequence>
<dbReference type="InterPro" id="IPR050121">
    <property type="entry name" value="Cytochrome_P450_monoxygenase"/>
</dbReference>
<comment type="caution">
    <text evidence="5">The sequence shown here is derived from an EMBL/GenBank/DDBJ whole genome shotgun (WGS) entry which is preliminary data.</text>
</comment>
<dbReference type="InterPro" id="IPR001128">
    <property type="entry name" value="Cyt_P450"/>
</dbReference>
<dbReference type="Pfam" id="PF00067">
    <property type="entry name" value="p450"/>
    <property type="match status" value="1"/>
</dbReference>
<dbReference type="GeneID" id="92044762"/>
<dbReference type="PANTHER" id="PTHR24305:SF168">
    <property type="entry name" value="P450, PUTATIVE (EUROFUNG)-RELATED"/>
    <property type="match status" value="1"/>
</dbReference>
<dbReference type="Proteomes" id="UP001433268">
    <property type="component" value="Unassembled WGS sequence"/>
</dbReference>
<evidence type="ECO:0000313" key="5">
    <source>
        <dbReference type="EMBL" id="KAK8079569.1"/>
    </source>
</evidence>
<name>A0ABR1W7W8_9PEZI</name>
<feature type="non-terminal residue" evidence="5">
    <location>
        <position position="345"/>
    </location>
</feature>
<accession>A0ABR1W7W8</accession>
<keyword evidence="2" id="KW-0479">Metal-binding</keyword>
<gene>
    <name evidence="5" type="ORF">PG997_007387</name>
</gene>
<keyword evidence="1" id="KW-0349">Heme</keyword>
<proteinExistence type="predicted"/>
<organism evidence="5 6">
    <name type="scientific">Apiospora hydei</name>
    <dbReference type="NCBI Taxonomy" id="1337664"/>
    <lineage>
        <taxon>Eukaryota</taxon>
        <taxon>Fungi</taxon>
        <taxon>Dikarya</taxon>
        <taxon>Ascomycota</taxon>
        <taxon>Pezizomycotina</taxon>
        <taxon>Sordariomycetes</taxon>
        <taxon>Xylariomycetidae</taxon>
        <taxon>Amphisphaeriales</taxon>
        <taxon>Apiosporaceae</taxon>
        <taxon>Apiospora</taxon>
    </lineage>
</organism>
<dbReference type="RefSeq" id="XP_066667044.1">
    <property type="nucleotide sequence ID" value="XM_066811702.1"/>
</dbReference>
<evidence type="ECO:0000256" key="2">
    <source>
        <dbReference type="ARBA" id="ARBA00022723"/>
    </source>
</evidence>
<feature type="region of interest" description="Disordered" evidence="4">
    <location>
        <begin position="51"/>
        <end position="86"/>
    </location>
</feature>
<evidence type="ECO:0000256" key="4">
    <source>
        <dbReference type="SAM" id="MobiDB-lite"/>
    </source>
</evidence>
<reference evidence="5 6" key="1">
    <citation type="submission" date="2023-01" db="EMBL/GenBank/DDBJ databases">
        <title>Analysis of 21 Apiospora genomes using comparative genomics revels a genus with tremendous synthesis potential of carbohydrate active enzymes and secondary metabolites.</title>
        <authorList>
            <person name="Sorensen T."/>
        </authorList>
    </citation>
    <scope>NUCLEOTIDE SEQUENCE [LARGE SCALE GENOMIC DNA]</scope>
    <source>
        <strain evidence="5 6">CBS 114990</strain>
    </source>
</reference>
<keyword evidence="3" id="KW-0408">Iron</keyword>
<dbReference type="EMBL" id="JAQQWN010000006">
    <property type="protein sequence ID" value="KAK8079569.1"/>
    <property type="molecule type" value="Genomic_DNA"/>
</dbReference>
<protein>
    <recommendedName>
        <fullName evidence="7">Cytochrome P450</fullName>
    </recommendedName>
</protein>
<dbReference type="Gene3D" id="1.10.630.10">
    <property type="entry name" value="Cytochrome P450"/>
    <property type="match status" value="1"/>
</dbReference>